<name>A0AA35W7B6_GEOBA</name>
<dbReference type="EMBL" id="CASHTH010000379">
    <property type="protein sequence ID" value="CAI7999577.1"/>
    <property type="molecule type" value="Genomic_DNA"/>
</dbReference>
<dbReference type="PANTHER" id="PTHR31061:SF24">
    <property type="entry name" value="LD22376P"/>
    <property type="match status" value="1"/>
</dbReference>
<dbReference type="Proteomes" id="UP001174909">
    <property type="component" value="Unassembled WGS sequence"/>
</dbReference>
<feature type="transmembrane region" description="Helical" evidence="2">
    <location>
        <begin position="220"/>
        <end position="237"/>
    </location>
</feature>
<organism evidence="3 4">
    <name type="scientific">Geodia barretti</name>
    <name type="common">Barrett's horny sponge</name>
    <dbReference type="NCBI Taxonomy" id="519541"/>
    <lineage>
        <taxon>Eukaryota</taxon>
        <taxon>Metazoa</taxon>
        <taxon>Porifera</taxon>
        <taxon>Demospongiae</taxon>
        <taxon>Heteroscleromorpha</taxon>
        <taxon>Tetractinellida</taxon>
        <taxon>Astrophorina</taxon>
        <taxon>Geodiidae</taxon>
        <taxon>Geodia</taxon>
    </lineage>
</organism>
<sequence>PANSLTPPIFVSPGPYLCSQCLSLSLSLLSLSPSLPAILYAAVGILGLALVWGAAKILWLVLRDRGCFHYLHFKSVDRVTARDLGYPRKVNSEYGAVNPQETEPLNRTNDSSVNGLMGAPADQSVKSGSGGGEATGKTPGRRRLASLDTFRGFSLMIMIFVNYGGGGYWFFDHSRWNGLTVADLVFPWFIWIMGVSIVFSYKSRTKHTILSRLYQLVRRSVILFGLGLFLNNGFTLGRWRIPGVLQRFAISYFVVALTELLTSEIRNSLCSLTPKGRILGIFRDITSNVFQWTVVFVLELLWLVLTFLLPLPQPCPRKCSGFIGGPFLGNLHAISGVEHTGRDTWAREDWRTMGDTPTVPVELLE</sequence>
<dbReference type="AlphaFoldDB" id="A0AA35W7B6"/>
<feature type="transmembrane region" description="Helical" evidence="2">
    <location>
        <begin position="37"/>
        <end position="62"/>
    </location>
</feature>
<comment type="caution">
    <text evidence="3">The sequence shown here is derived from an EMBL/GenBank/DDBJ whole genome shotgun (WGS) entry which is preliminary data.</text>
</comment>
<keyword evidence="2" id="KW-0472">Membrane</keyword>
<feature type="region of interest" description="Disordered" evidence="1">
    <location>
        <begin position="120"/>
        <end position="140"/>
    </location>
</feature>
<feature type="transmembrane region" description="Helical" evidence="2">
    <location>
        <begin position="176"/>
        <end position="199"/>
    </location>
</feature>
<feature type="transmembrane region" description="Helical" evidence="2">
    <location>
        <begin position="289"/>
        <end position="311"/>
    </location>
</feature>
<reference evidence="3" key="1">
    <citation type="submission" date="2023-03" db="EMBL/GenBank/DDBJ databases">
        <authorList>
            <person name="Steffen K."/>
            <person name="Cardenas P."/>
        </authorList>
    </citation>
    <scope>NUCLEOTIDE SEQUENCE</scope>
</reference>
<evidence type="ECO:0000256" key="1">
    <source>
        <dbReference type="SAM" id="MobiDB-lite"/>
    </source>
</evidence>
<keyword evidence="4" id="KW-1185">Reference proteome</keyword>
<feature type="transmembrane region" description="Helical" evidence="2">
    <location>
        <begin position="150"/>
        <end position="170"/>
    </location>
</feature>
<gene>
    <name evidence="3" type="ORF">GBAR_LOCUS2743</name>
</gene>
<protein>
    <submittedName>
        <fullName evidence="3">Heparan-alpha-glucosaminide N-acetyltransferase</fullName>
    </submittedName>
</protein>
<evidence type="ECO:0000313" key="4">
    <source>
        <dbReference type="Proteomes" id="UP001174909"/>
    </source>
</evidence>
<accession>A0AA35W7B6</accession>
<proteinExistence type="predicted"/>
<evidence type="ECO:0000256" key="2">
    <source>
        <dbReference type="SAM" id="Phobius"/>
    </source>
</evidence>
<feature type="non-terminal residue" evidence="3">
    <location>
        <position position="1"/>
    </location>
</feature>
<keyword evidence="2" id="KW-0812">Transmembrane</keyword>
<evidence type="ECO:0000313" key="3">
    <source>
        <dbReference type="EMBL" id="CAI7999577.1"/>
    </source>
</evidence>
<keyword evidence="2" id="KW-1133">Transmembrane helix</keyword>
<dbReference type="PANTHER" id="PTHR31061">
    <property type="entry name" value="LD22376P"/>
    <property type="match status" value="1"/>
</dbReference>